<dbReference type="InterPro" id="IPR050145">
    <property type="entry name" value="Centrin_CML-like"/>
</dbReference>
<dbReference type="GO" id="GO:0005509">
    <property type="term" value="F:calcium ion binding"/>
    <property type="evidence" value="ECO:0007669"/>
    <property type="project" value="InterPro"/>
</dbReference>
<dbReference type="InterPro" id="IPR011992">
    <property type="entry name" value="EF-hand-dom_pair"/>
</dbReference>
<keyword evidence="1" id="KW-0677">Repeat</keyword>
<dbReference type="PROSITE" id="PS50222">
    <property type="entry name" value="EF_HAND_2"/>
    <property type="match status" value="2"/>
</dbReference>
<evidence type="ECO:0000256" key="1">
    <source>
        <dbReference type="ARBA" id="ARBA00022737"/>
    </source>
</evidence>
<protein>
    <submittedName>
        <fullName evidence="5">Squidulin</fullName>
    </submittedName>
</protein>
<evidence type="ECO:0000313" key="4">
    <source>
        <dbReference type="Proteomes" id="UP000515154"/>
    </source>
</evidence>
<dbReference type="CDD" id="cd00051">
    <property type="entry name" value="EFh"/>
    <property type="match status" value="1"/>
</dbReference>
<gene>
    <name evidence="5" type="primary">LOC115227564</name>
</gene>
<dbReference type="PANTHER" id="PTHR23050">
    <property type="entry name" value="CALCIUM BINDING PROTEIN"/>
    <property type="match status" value="1"/>
</dbReference>
<evidence type="ECO:0000259" key="3">
    <source>
        <dbReference type="PROSITE" id="PS50222"/>
    </source>
</evidence>
<dbReference type="SUPFAM" id="SSF47473">
    <property type="entry name" value="EF-hand"/>
    <property type="match status" value="1"/>
</dbReference>
<accession>A0A6P7TWB0</accession>
<evidence type="ECO:0000313" key="5">
    <source>
        <dbReference type="RefSeq" id="XP_029654215.2"/>
    </source>
</evidence>
<keyword evidence="4" id="KW-1185">Reference proteome</keyword>
<dbReference type="InterPro" id="IPR018247">
    <property type="entry name" value="EF_Hand_1_Ca_BS"/>
</dbReference>
<feature type="domain" description="EF-hand" evidence="3">
    <location>
        <begin position="10"/>
        <end position="45"/>
    </location>
</feature>
<dbReference type="Gene3D" id="1.10.238.10">
    <property type="entry name" value="EF-hand"/>
    <property type="match status" value="2"/>
</dbReference>
<proteinExistence type="predicted"/>
<dbReference type="SMART" id="SM00054">
    <property type="entry name" value="EFh"/>
    <property type="match status" value="2"/>
</dbReference>
<sequence length="81" mass="9331">MMARQMGPPDAEREMKEAFKVFDKDGNGLITATELRQVMLSFSEEKLTEGELEDMMKEADMDGDGMVSYEEFVKMIKKQQK</sequence>
<dbReference type="PROSITE" id="PS00018">
    <property type="entry name" value="EF_HAND_1"/>
    <property type="match status" value="2"/>
</dbReference>
<dbReference type="RefSeq" id="XP_029654215.2">
    <property type="nucleotide sequence ID" value="XM_029798355.2"/>
</dbReference>
<feature type="domain" description="EF-hand" evidence="3">
    <location>
        <begin position="47"/>
        <end position="81"/>
    </location>
</feature>
<dbReference type="Proteomes" id="UP000515154">
    <property type="component" value="Unplaced"/>
</dbReference>
<dbReference type="InterPro" id="IPR002048">
    <property type="entry name" value="EF_hand_dom"/>
</dbReference>
<organism evidence="4 5">
    <name type="scientific">Octopus sinensis</name>
    <name type="common">East Asian common octopus</name>
    <dbReference type="NCBI Taxonomy" id="2607531"/>
    <lineage>
        <taxon>Eukaryota</taxon>
        <taxon>Metazoa</taxon>
        <taxon>Spiralia</taxon>
        <taxon>Lophotrochozoa</taxon>
        <taxon>Mollusca</taxon>
        <taxon>Cephalopoda</taxon>
        <taxon>Coleoidea</taxon>
        <taxon>Octopodiformes</taxon>
        <taxon>Octopoda</taxon>
        <taxon>Incirrata</taxon>
        <taxon>Octopodidae</taxon>
        <taxon>Octopus</taxon>
    </lineage>
</organism>
<evidence type="ECO:0000256" key="2">
    <source>
        <dbReference type="ARBA" id="ARBA00022837"/>
    </source>
</evidence>
<dbReference type="KEGG" id="osn:115227564"/>
<keyword evidence="2" id="KW-0106">Calcium</keyword>
<reference evidence="5" key="1">
    <citation type="submission" date="2025-08" db="UniProtKB">
        <authorList>
            <consortium name="RefSeq"/>
        </authorList>
    </citation>
    <scope>IDENTIFICATION</scope>
</reference>
<name>A0A6P7TWB0_9MOLL</name>
<dbReference type="Pfam" id="PF13499">
    <property type="entry name" value="EF-hand_7"/>
    <property type="match status" value="1"/>
</dbReference>
<dbReference type="AlphaFoldDB" id="A0A6P7TWB0"/>
<dbReference type="FunFam" id="1.10.238.10:FF:000003">
    <property type="entry name" value="Calmodulin A"/>
    <property type="match status" value="1"/>
</dbReference>